<protein>
    <submittedName>
        <fullName evidence="2">Uncharacterized protein</fullName>
    </submittedName>
</protein>
<dbReference type="Proteomes" id="UP000004995">
    <property type="component" value="Unassembled WGS sequence"/>
</dbReference>
<reference evidence="3" key="1">
    <citation type="journal article" date="2012" name="Nat. Biotechnol.">
        <title>Reference genome sequence of the model plant Setaria.</title>
        <authorList>
            <person name="Bennetzen J.L."/>
            <person name="Schmutz J."/>
            <person name="Wang H."/>
            <person name="Percifield R."/>
            <person name="Hawkins J."/>
            <person name="Pontaroli A.C."/>
            <person name="Estep M."/>
            <person name="Feng L."/>
            <person name="Vaughn J.N."/>
            <person name="Grimwood J."/>
            <person name="Jenkins J."/>
            <person name="Barry K."/>
            <person name="Lindquist E."/>
            <person name="Hellsten U."/>
            <person name="Deshpande S."/>
            <person name="Wang X."/>
            <person name="Wu X."/>
            <person name="Mitros T."/>
            <person name="Triplett J."/>
            <person name="Yang X."/>
            <person name="Ye C.Y."/>
            <person name="Mauro-Herrera M."/>
            <person name="Wang L."/>
            <person name="Li P."/>
            <person name="Sharma M."/>
            <person name="Sharma R."/>
            <person name="Ronald P.C."/>
            <person name="Panaud O."/>
            <person name="Kellogg E.A."/>
            <person name="Brutnell T.P."/>
            <person name="Doust A.N."/>
            <person name="Tuskan G.A."/>
            <person name="Rokhsar D."/>
            <person name="Devos K.M."/>
        </authorList>
    </citation>
    <scope>NUCLEOTIDE SEQUENCE [LARGE SCALE GENOMIC DNA]</scope>
    <source>
        <strain evidence="3">cv. Yugu1</strain>
    </source>
</reference>
<reference evidence="2" key="2">
    <citation type="submission" date="2018-08" db="UniProtKB">
        <authorList>
            <consortium name="EnsemblPlants"/>
        </authorList>
    </citation>
    <scope>IDENTIFICATION</scope>
    <source>
        <strain evidence="2">Yugu1</strain>
    </source>
</reference>
<proteinExistence type="predicted"/>
<dbReference type="EnsemblPlants" id="KQL24210">
    <property type="protein sequence ID" value="KQL24210"/>
    <property type="gene ID" value="SETIT_033470mg"/>
</dbReference>
<keyword evidence="3" id="KW-1185">Reference proteome</keyword>
<evidence type="ECO:0000256" key="1">
    <source>
        <dbReference type="SAM" id="MobiDB-lite"/>
    </source>
</evidence>
<accession>K4A3L7</accession>
<sequence length="50" mass="5601">MKLKEDAVNLKSKRRLKPQAPVHPNLRNTPPSLLADLNASDTFRAVFSTL</sequence>
<name>K4A3L7_SETIT</name>
<dbReference type="Gramene" id="KQL24210">
    <property type="protein sequence ID" value="KQL24210"/>
    <property type="gene ID" value="SETIT_033470mg"/>
</dbReference>
<evidence type="ECO:0000313" key="3">
    <source>
        <dbReference type="Proteomes" id="UP000004995"/>
    </source>
</evidence>
<dbReference type="HOGENOM" id="CLU_3127810_0_0_1"/>
<dbReference type="InParanoid" id="K4A3L7"/>
<dbReference type="AlphaFoldDB" id="K4A3L7"/>
<dbReference type="EMBL" id="AGNK02001029">
    <property type="status" value="NOT_ANNOTATED_CDS"/>
    <property type="molecule type" value="Genomic_DNA"/>
</dbReference>
<organism evidence="2 3">
    <name type="scientific">Setaria italica</name>
    <name type="common">Foxtail millet</name>
    <name type="synonym">Panicum italicum</name>
    <dbReference type="NCBI Taxonomy" id="4555"/>
    <lineage>
        <taxon>Eukaryota</taxon>
        <taxon>Viridiplantae</taxon>
        <taxon>Streptophyta</taxon>
        <taxon>Embryophyta</taxon>
        <taxon>Tracheophyta</taxon>
        <taxon>Spermatophyta</taxon>
        <taxon>Magnoliopsida</taxon>
        <taxon>Liliopsida</taxon>
        <taxon>Poales</taxon>
        <taxon>Poaceae</taxon>
        <taxon>PACMAD clade</taxon>
        <taxon>Panicoideae</taxon>
        <taxon>Panicodae</taxon>
        <taxon>Paniceae</taxon>
        <taxon>Cenchrinae</taxon>
        <taxon>Setaria</taxon>
    </lineage>
</organism>
<feature type="region of interest" description="Disordered" evidence="1">
    <location>
        <begin position="1"/>
        <end position="34"/>
    </location>
</feature>
<evidence type="ECO:0000313" key="2">
    <source>
        <dbReference type="EnsemblPlants" id="KQL24210"/>
    </source>
</evidence>